<evidence type="ECO:0000313" key="2">
    <source>
        <dbReference type="EMBL" id="KGF20049.1"/>
    </source>
</evidence>
<evidence type="ECO:0000313" key="3">
    <source>
        <dbReference type="Proteomes" id="UP000053528"/>
    </source>
</evidence>
<keyword evidence="1" id="KW-0812">Transmembrane</keyword>
<evidence type="ECO:0000256" key="1">
    <source>
        <dbReference type="SAM" id="Phobius"/>
    </source>
</evidence>
<dbReference type="EMBL" id="JRNH01000022">
    <property type="protein sequence ID" value="KGF20049.1"/>
    <property type="molecule type" value="Genomic_DNA"/>
</dbReference>
<organism evidence="2 3">
    <name type="scientific">Pseudoglutamicibacter albus DNF00011</name>
    <dbReference type="NCBI Taxonomy" id="1401063"/>
    <lineage>
        <taxon>Bacteria</taxon>
        <taxon>Bacillati</taxon>
        <taxon>Actinomycetota</taxon>
        <taxon>Actinomycetes</taxon>
        <taxon>Micrococcales</taxon>
        <taxon>Micrococcaceae</taxon>
        <taxon>Pseudoglutamicibacter</taxon>
    </lineage>
</organism>
<sequence length="94" mass="10440">MVWLYLTVASHWNVPFDRINLALAGLALVDSLSIGTLVIPIALIIMWRRVRIGLMGVYLATIGGAYSGEVSHEAEVSRKLFTSRHPRGYVSRSE</sequence>
<dbReference type="AlphaFoldDB" id="A0A096AGH2"/>
<name>A0A096AGH2_9MICC</name>
<accession>A0A096AGH2</accession>
<proteinExistence type="predicted"/>
<keyword evidence="1" id="KW-0472">Membrane</keyword>
<feature type="transmembrane region" description="Helical" evidence="1">
    <location>
        <begin position="20"/>
        <end position="45"/>
    </location>
</feature>
<comment type="caution">
    <text evidence="2">The sequence shown here is derived from an EMBL/GenBank/DDBJ whole genome shotgun (WGS) entry which is preliminary data.</text>
</comment>
<protein>
    <submittedName>
        <fullName evidence="2">Uncharacterized protein</fullName>
    </submittedName>
</protein>
<gene>
    <name evidence="2" type="ORF">HMPREF2128_07140</name>
</gene>
<dbReference type="Proteomes" id="UP000053528">
    <property type="component" value="Unassembled WGS sequence"/>
</dbReference>
<keyword evidence="1" id="KW-1133">Transmembrane helix</keyword>
<reference evidence="2 3" key="1">
    <citation type="submission" date="2014-07" db="EMBL/GenBank/DDBJ databases">
        <authorList>
            <person name="McCorrison J."/>
            <person name="Sanka R."/>
            <person name="Torralba M."/>
            <person name="Gillis M."/>
            <person name="Haft D.H."/>
            <person name="Methe B."/>
            <person name="Sutton G."/>
            <person name="Nelson K.E."/>
        </authorList>
    </citation>
    <scope>NUCLEOTIDE SEQUENCE [LARGE SCALE GENOMIC DNA]</scope>
    <source>
        <strain evidence="2 3">DNF00011</strain>
    </source>
</reference>